<evidence type="ECO:0000259" key="1">
    <source>
        <dbReference type="PROSITE" id="PS50800"/>
    </source>
</evidence>
<accession>A0A4Q2UXJ3</accession>
<reference evidence="2 3" key="1">
    <citation type="submission" date="2016-12" db="EMBL/GenBank/DDBJ databases">
        <title>Draft genome sequence of Fusarium oxysporum causing rot on Narcissus.</title>
        <authorList>
            <person name="Armitage A.D."/>
            <person name="Taylor A."/>
            <person name="Clarkson J.P."/>
            <person name="Harrison R.J."/>
            <person name="Jackson A.C."/>
        </authorList>
    </citation>
    <scope>NUCLEOTIDE SEQUENCE [LARGE SCALE GENOMIC DNA]</scope>
    <source>
        <strain evidence="2 3">N139</strain>
    </source>
</reference>
<dbReference type="Proteomes" id="UP000290540">
    <property type="component" value="Unassembled WGS sequence"/>
</dbReference>
<dbReference type="PROSITE" id="PS50800">
    <property type="entry name" value="SAP"/>
    <property type="match status" value="1"/>
</dbReference>
<dbReference type="InterPro" id="IPR003034">
    <property type="entry name" value="SAP_dom"/>
</dbReference>
<organism evidence="2 3">
    <name type="scientific">Fusarium oxysporum f. sp. narcissi</name>
    <dbReference type="NCBI Taxonomy" id="451672"/>
    <lineage>
        <taxon>Eukaryota</taxon>
        <taxon>Fungi</taxon>
        <taxon>Dikarya</taxon>
        <taxon>Ascomycota</taxon>
        <taxon>Pezizomycotina</taxon>
        <taxon>Sordariomycetes</taxon>
        <taxon>Hypocreomycetidae</taxon>
        <taxon>Hypocreales</taxon>
        <taxon>Nectriaceae</taxon>
        <taxon>Fusarium</taxon>
        <taxon>Fusarium oxysporum species complex</taxon>
    </lineage>
</organism>
<gene>
    <name evidence="2" type="ORF">BFJ63_vAg17887</name>
</gene>
<dbReference type="InterPro" id="IPR036361">
    <property type="entry name" value="SAP_dom_sf"/>
</dbReference>
<dbReference type="EMBL" id="MQTW01000721">
    <property type="protein sequence ID" value="RYC79235.1"/>
    <property type="molecule type" value="Genomic_DNA"/>
</dbReference>
<name>A0A4Q2UXJ3_FUSOX</name>
<sequence length="370" mass="42265">MEIENILDTPQRRFQQRHTLNVDETPITFTNDAGGTWAILGEKTISVKTVRSGWEKRQATAILYIFGDGVCRLDPTVIFKGSAGEKGRIFKDEGYLYAPGIRVIYNENAYNNEDLMERWLKEDIPTVKSATNDFLLVMDAATFHLTERIEEEVKRQLVTSALIPAGCTSLIQPLDTTVNKLFKQFYREEMGIYELEEERKGKTDWSVSDRRIMTTWIVRKAWDRVKEQREMIAGSFLRAGITTRPDGSQDNLVSIKGIENIDFSGWEKAGDITIKSEELVDRLCDEEELSFGPDEEFDEDILLHALRRLKVPQLQKMATLNKLSTKGKKEELVDRLRRCLTIIETVGDSITVQIGAPEVVAIDDDNYGWS</sequence>
<dbReference type="Gene3D" id="1.10.720.30">
    <property type="entry name" value="SAP domain"/>
    <property type="match status" value="1"/>
</dbReference>
<dbReference type="Pfam" id="PF03184">
    <property type="entry name" value="DDE_1"/>
    <property type="match status" value="1"/>
</dbReference>
<feature type="domain" description="SAP" evidence="1">
    <location>
        <begin position="306"/>
        <end position="340"/>
    </location>
</feature>
<dbReference type="Pfam" id="PF02037">
    <property type="entry name" value="SAP"/>
    <property type="match status" value="1"/>
</dbReference>
<dbReference type="SUPFAM" id="SSF68906">
    <property type="entry name" value="SAP domain"/>
    <property type="match status" value="1"/>
</dbReference>
<dbReference type="SMART" id="SM00513">
    <property type="entry name" value="SAP"/>
    <property type="match status" value="1"/>
</dbReference>
<dbReference type="GO" id="GO:0003676">
    <property type="term" value="F:nucleic acid binding"/>
    <property type="evidence" value="ECO:0007669"/>
    <property type="project" value="InterPro"/>
</dbReference>
<evidence type="ECO:0000313" key="3">
    <source>
        <dbReference type="Proteomes" id="UP000290540"/>
    </source>
</evidence>
<proteinExistence type="predicted"/>
<comment type="caution">
    <text evidence="2">The sequence shown here is derived from an EMBL/GenBank/DDBJ whole genome shotgun (WGS) entry which is preliminary data.</text>
</comment>
<evidence type="ECO:0000313" key="2">
    <source>
        <dbReference type="EMBL" id="RYC79235.1"/>
    </source>
</evidence>
<dbReference type="AlphaFoldDB" id="A0A4Q2UXJ3"/>
<dbReference type="InterPro" id="IPR004875">
    <property type="entry name" value="DDE_SF_endonuclease_dom"/>
</dbReference>
<protein>
    <recommendedName>
        <fullName evidence="1">SAP domain-containing protein</fullName>
    </recommendedName>
</protein>